<dbReference type="InterPro" id="IPR017938">
    <property type="entry name" value="Riboflavin_synthase-like_b-brl"/>
</dbReference>
<dbReference type="InterPro" id="IPR013130">
    <property type="entry name" value="Fe3_Rdtase_TM_dom"/>
</dbReference>
<dbReference type="Pfam" id="PF01794">
    <property type="entry name" value="Ferric_reduct"/>
    <property type="match status" value="1"/>
</dbReference>
<dbReference type="CDD" id="cd06186">
    <property type="entry name" value="NOX_Duox_like_FAD_NADP"/>
    <property type="match status" value="1"/>
</dbReference>
<evidence type="ECO:0000256" key="1">
    <source>
        <dbReference type="ARBA" id="ARBA00004141"/>
    </source>
</evidence>
<feature type="transmembrane region" description="Helical" evidence="7">
    <location>
        <begin position="270"/>
        <end position="289"/>
    </location>
</feature>
<sequence length="506" mass="58458">MEKKFYKASAPSGLREPLVNPNKEVELKVDNKKNDDSDDSRMRAVGSITRKDLPPSKLHIAIPVNAARSRCWCLTFRRKSVFTRTLESVCRCPWCIVFLWQIVEEIRWIINRVLLFRPFDWLLNCTCPHLLQNNTVHMIVLWVGMSTFADLLALAAFLFYEIGILISGLNDNGGMKATNTSIENFRIFGLALGTVAIDSFAVTWFLAQRNTLWNLFMGLPFERGIIYHRIMARFSITAAFLHMVALTNYWSHEGGYANVKTQSKTPPMMAGWLALGSAVGLLLFSLETFRRKMFELFIKMHWMLFLMFLYFIIKHDSKIWYDDKWNLFHLSIYFWVLDLLWRMFTIFSCNKRAHLTSLKCLPGNVIEISFSKHNFVYESGQYVFICLPALDMTEWHPFSIASCPQDDEVKVCVRVLGDWTKKLQVLASKVEHASQPETILKDITVFIEGPYGSPSIPLHYYRHIVFISGGIGITPMQVLTFFFFVCLFKKGGGEGEGFILFLTFFF</sequence>
<dbReference type="SUPFAM" id="SSF63380">
    <property type="entry name" value="Riboflavin synthase domain-like"/>
    <property type="match status" value="1"/>
</dbReference>
<evidence type="ECO:0000256" key="5">
    <source>
        <dbReference type="ARBA" id="ARBA00023136"/>
    </source>
</evidence>
<dbReference type="PROSITE" id="PS51384">
    <property type="entry name" value="FAD_FR"/>
    <property type="match status" value="1"/>
</dbReference>
<evidence type="ECO:0000256" key="4">
    <source>
        <dbReference type="ARBA" id="ARBA00023002"/>
    </source>
</evidence>
<dbReference type="PANTHER" id="PTHR11972">
    <property type="entry name" value="NADPH OXIDASE"/>
    <property type="match status" value="1"/>
</dbReference>
<feature type="region of interest" description="Disordered" evidence="6">
    <location>
        <begin position="1"/>
        <end position="20"/>
    </location>
</feature>
<comment type="caution">
    <text evidence="9">The sequence shown here is derived from an EMBL/GenBank/DDBJ whole genome shotgun (WGS) entry which is preliminary data.</text>
</comment>
<evidence type="ECO:0000313" key="9">
    <source>
        <dbReference type="EMBL" id="ETO33043.1"/>
    </source>
</evidence>
<dbReference type="SFLD" id="SFLDS00052">
    <property type="entry name" value="Ferric_Reductase_Domain"/>
    <property type="match status" value="1"/>
</dbReference>
<feature type="transmembrane region" description="Helical" evidence="7">
    <location>
        <begin position="464"/>
        <end position="485"/>
    </location>
</feature>
<evidence type="ECO:0000256" key="6">
    <source>
        <dbReference type="SAM" id="MobiDB-lite"/>
    </source>
</evidence>
<dbReference type="GO" id="GO:0016491">
    <property type="term" value="F:oxidoreductase activity"/>
    <property type="evidence" value="ECO:0007669"/>
    <property type="project" value="UniProtKB-KW"/>
</dbReference>
<keyword evidence="3 7" id="KW-1133">Transmembrane helix</keyword>
<gene>
    <name evidence="9" type="ORF">RFI_04060</name>
</gene>
<dbReference type="Gene3D" id="2.40.30.10">
    <property type="entry name" value="Translation factors"/>
    <property type="match status" value="1"/>
</dbReference>
<dbReference type="Proteomes" id="UP000023152">
    <property type="component" value="Unassembled WGS sequence"/>
</dbReference>
<feature type="domain" description="FAD-binding FR-type" evidence="8">
    <location>
        <begin position="342"/>
        <end position="457"/>
    </location>
</feature>
<dbReference type="SUPFAM" id="SSF52343">
    <property type="entry name" value="Ferredoxin reductase-like, C-terminal NADP-linked domain"/>
    <property type="match status" value="1"/>
</dbReference>
<feature type="non-terminal residue" evidence="9">
    <location>
        <position position="506"/>
    </location>
</feature>
<dbReference type="InterPro" id="IPR017927">
    <property type="entry name" value="FAD-bd_FR_type"/>
</dbReference>
<organism evidence="9 10">
    <name type="scientific">Reticulomyxa filosa</name>
    <dbReference type="NCBI Taxonomy" id="46433"/>
    <lineage>
        <taxon>Eukaryota</taxon>
        <taxon>Sar</taxon>
        <taxon>Rhizaria</taxon>
        <taxon>Retaria</taxon>
        <taxon>Foraminifera</taxon>
        <taxon>Monothalamids</taxon>
        <taxon>Reticulomyxidae</taxon>
        <taxon>Reticulomyxa</taxon>
    </lineage>
</organism>
<comment type="subcellular location">
    <subcellularLocation>
        <location evidence="1">Membrane</location>
        <topology evidence="1">Multi-pass membrane protein</topology>
    </subcellularLocation>
</comment>
<dbReference type="OrthoDB" id="167398at2759"/>
<evidence type="ECO:0000256" key="2">
    <source>
        <dbReference type="ARBA" id="ARBA00022692"/>
    </source>
</evidence>
<dbReference type="Pfam" id="PF08022">
    <property type="entry name" value="FAD_binding_8"/>
    <property type="match status" value="1"/>
</dbReference>
<evidence type="ECO:0000256" key="3">
    <source>
        <dbReference type="ARBA" id="ARBA00022989"/>
    </source>
</evidence>
<keyword evidence="4" id="KW-0560">Oxidoreductase</keyword>
<feature type="transmembrane region" description="Helical" evidence="7">
    <location>
        <begin position="325"/>
        <end position="344"/>
    </location>
</feature>
<evidence type="ECO:0000256" key="7">
    <source>
        <dbReference type="SAM" id="Phobius"/>
    </source>
</evidence>
<feature type="transmembrane region" description="Helical" evidence="7">
    <location>
        <begin position="187"/>
        <end position="207"/>
    </location>
</feature>
<dbReference type="InterPro" id="IPR039261">
    <property type="entry name" value="FNR_nucleotide-bd"/>
</dbReference>
<dbReference type="SFLD" id="SFLDG01168">
    <property type="entry name" value="Ferric_reductase_subgroup_(FRE"/>
    <property type="match status" value="1"/>
</dbReference>
<protein>
    <submittedName>
        <fullName evidence="9">Respiratory burst oxidase</fullName>
    </submittedName>
</protein>
<feature type="transmembrane region" description="Helical" evidence="7">
    <location>
        <begin position="139"/>
        <end position="167"/>
    </location>
</feature>
<feature type="transmembrane region" description="Helical" evidence="7">
    <location>
        <begin position="230"/>
        <end position="250"/>
    </location>
</feature>
<dbReference type="InterPro" id="IPR050369">
    <property type="entry name" value="RBOH/FRE"/>
</dbReference>
<evidence type="ECO:0000259" key="8">
    <source>
        <dbReference type="PROSITE" id="PS51384"/>
    </source>
</evidence>
<evidence type="ECO:0000313" key="10">
    <source>
        <dbReference type="Proteomes" id="UP000023152"/>
    </source>
</evidence>
<keyword evidence="10" id="KW-1185">Reference proteome</keyword>
<dbReference type="GO" id="GO:0005886">
    <property type="term" value="C:plasma membrane"/>
    <property type="evidence" value="ECO:0007669"/>
    <property type="project" value="TreeGrafter"/>
</dbReference>
<keyword evidence="2 7" id="KW-0812">Transmembrane</keyword>
<proteinExistence type="predicted"/>
<keyword evidence="5 7" id="KW-0472">Membrane</keyword>
<dbReference type="EMBL" id="ASPP01003728">
    <property type="protein sequence ID" value="ETO33043.1"/>
    <property type="molecule type" value="Genomic_DNA"/>
</dbReference>
<name>X6P4J2_RETFI</name>
<dbReference type="InterPro" id="IPR013112">
    <property type="entry name" value="FAD-bd_8"/>
</dbReference>
<dbReference type="AlphaFoldDB" id="X6P4J2"/>
<reference evidence="9 10" key="1">
    <citation type="journal article" date="2013" name="Curr. Biol.">
        <title>The Genome of the Foraminiferan Reticulomyxa filosa.</title>
        <authorList>
            <person name="Glockner G."/>
            <person name="Hulsmann N."/>
            <person name="Schleicher M."/>
            <person name="Noegel A.A."/>
            <person name="Eichinger L."/>
            <person name="Gallinger C."/>
            <person name="Pawlowski J."/>
            <person name="Sierra R."/>
            <person name="Euteneuer U."/>
            <person name="Pillet L."/>
            <person name="Moustafa A."/>
            <person name="Platzer M."/>
            <person name="Groth M."/>
            <person name="Szafranski K."/>
            <person name="Schliwa M."/>
        </authorList>
    </citation>
    <scope>NUCLEOTIDE SEQUENCE [LARGE SCALE GENOMIC DNA]</scope>
</reference>
<dbReference type="PANTHER" id="PTHR11972:SF55">
    <property type="entry name" value="FERRIC REDUCTASE"/>
    <property type="match status" value="1"/>
</dbReference>
<accession>X6P4J2</accession>
<dbReference type="Gene3D" id="3.40.50.80">
    <property type="entry name" value="Nucleotide-binding domain of ferredoxin-NADP reductase (FNR) module"/>
    <property type="match status" value="1"/>
</dbReference>
<feature type="transmembrane region" description="Helical" evidence="7">
    <location>
        <begin position="296"/>
        <end position="313"/>
    </location>
</feature>